<organism evidence="2 3">
    <name type="scientific">Coemansia reversa (strain ATCC 12441 / NRRL 1564)</name>
    <dbReference type="NCBI Taxonomy" id="763665"/>
    <lineage>
        <taxon>Eukaryota</taxon>
        <taxon>Fungi</taxon>
        <taxon>Fungi incertae sedis</taxon>
        <taxon>Zoopagomycota</taxon>
        <taxon>Kickxellomycotina</taxon>
        <taxon>Kickxellomycetes</taxon>
        <taxon>Kickxellales</taxon>
        <taxon>Kickxellaceae</taxon>
        <taxon>Coemansia</taxon>
    </lineage>
</organism>
<keyword evidence="3" id="KW-1185">Reference proteome</keyword>
<dbReference type="AlphaFoldDB" id="A0A2G5BEC4"/>
<dbReference type="EMBL" id="KZ303495">
    <property type="protein sequence ID" value="PIA17353.1"/>
    <property type="molecule type" value="Genomic_DNA"/>
</dbReference>
<dbReference type="SUPFAM" id="SSF69318">
    <property type="entry name" value="Integrin alpha N-terminal domain"/>
    <property type="match status" value="1"/>
</dbReference>
<protein>
    <recommendedName>
        <fullName evidence="4">Integrin alpha N-terminal domain-containing protein</fullName>
    </recommendedName>
</protein>
<sequence>MGAAAQSKGSERRATEQSARRFREVHYHRFPLGARSNIHGTCLLRSQLPVRLPRPHTMQLIYDHPPPGVGYRRGTAATEGNGTADQAAQMRAVAAEIRNERRQIRQWLERRQAPARTHVVVATQSGLQFFVAGFGYWNVLDINLQLKYESCVGVKAFEISLSPEQHEAAERWREGRADVQTENGRDAQTETKVDTLADSGLADVEEERLPLLLIALTTYMRRPSEARDGVPDDSGTYRLYALGYASLPPLPQTFLEAHALGRAGARRTHPQPAEVSGGGEAATTTERSTPGGQEAAGASDMTPEHGGSDAAESILRRLPINSYPYVEERLFGLTLGSDTLSVELDYVPFRISQDVVAGEPPVVVVAGNDNCVHRYAVGSDGIVEVEPLLCPKTDAALTFVAFDGRVIGGHHVQITAHQEFAVALQASRLLEPGEAAEGAGGRYGRQLLVADEEVFDAAPVVVSVFAPDARHGDRTAFDYAVTHHTHDGARQLAAGDVYAADWEIGTMGAEDCEARVHALVGFVGEDAVVYHDVAVAGLDPVPTLVGGTAGRVPASATQISGRLGGLGGVFALRESSREGLITSVHFEDLDYDGSREILVGTVAGAVLVYKVVAGRGYVLVWRRRFPAPVYGLFCADINSDGANELIVVTLLGVHVLQPNLAQVRARLLRQLVARDGECNRGGNNDECSKDGGGRSGREGGCGKGGE</sequence>
<evidence type="ECO:0000313" key="2">
    <source>
        <dbReference type="EMBL" id="PIA17353.1"/>
    </source>
</evidence>
<accession>A0A2G5BEC4</accession>
<dbReference type="PANTHER" id="PTHR15435:SF2">
    <property type="entry name" value="KICSTOR COMPLEX PROTEIN KAPTIN"/>
    <property type="match status" value="1"/>
</dbReference>
<dbReference type="GO" id="GO:0015629">
    <property type="term" value="C:actin cytoskeleton"/>
    <property type="evidence" value="ECO:0007669"/>
    <property type="project" value="InterPro"/>
</dbReference>
<feature type="region of interest" description="Disordered" evidence="1">
    <location>
        <begin position="262"/>
        <end position="308"/>
    </location>
</feature>
<feature type="region of interest" description="Disordered" evidence="1">
    <location>
        <begin position="682"/>
        <end position="706"/>
    </location>
</feature>
<dbReference type="GO" id="GO:1904262">
    <property type="term" value="P:negative regulation of TORC1 signaling"/>
    <property type="evidence" value="ECO:0007669"/>
    <property type="project" value="TreeGrafter"/>
</dbReference>
<dbReference type="Proteomes" id="UP000242474">
    <property type="component" value="Unassembled WGS sequence"/>
</dbReference>
<dbReference type="OrthoDB" id="10267127at2759"/>
<dbReference type="InterPro" id="IPR028994">
    <property type="entry name" value="Integrin_alpha_N"/>
</dbReference>
<feature type="compositionally biased region" description="Basic and acidic residues" evidence="1">
    <location>
        <begin position="9"/>
        <end position="20"/>
    </location>
</feature>
<dbReference type="GO" id="GO:0034198">
    <property type="term" value="P:cellular response to amino acid starvation"/>
    <property type="evidence" value="ECO:0007669"/>
    <property type="project" value="TreeGrafter"/>
</dbReference>
<feature type="region of interest" description="Disordered" evidence="1">
    <location>
        <begin position="1"/>
        <end position="20"/>
    </location>
</feature>
<reference evidence="2 3" key="1">
    <citation type="journal article" date="2015" name="Genome Biol. Evol.">
        <title>Phylogenomic analyses indicate that early fungi evolved digesting cell walls of algal ancestors of land plants.</title>
        <authorList>
            <person name="Chang Y."/>
            <person name="Wang S."/>
            <person name="Sekimoto S."/>
            <person name="Aerts A.L."/>
            <person name="Choi C."/>
            <person name="Clum A."/>
            <person name="LaButti K.M."/>
            <person name="Lindquist E.A."/>
            <person name="Yee Ngan C."/>
            <person name="Ohm R.A."/>
            <person name="Salamov A.A."/>
            <person name="Grigoriev I.V."/>
            <person name="Spatafora J.W."/>
            <person name="Berbee M.L."/>
        </authorList>
    </citation>
    <scope>NUCLEOTIDE SEQUENCE [LARGE SCALE GENOMIC DNA]</scope>
    <source>
        <strain evidence="2 3">NRRL 1564</strain>
    </source>
</reference>
<name>A0A2G5BEC4_COERN</name>
<dbReference type="PANTHER" id="PTHR15435">
    <property type="entry name" value="KICSTOR COMPLEX PROTEIN KAPTIN"/>
    <property type="match status" value="1"/>
</dbReference>
<dbReference type="STRING" id="763665.A0A2G5BEC4"/>
<evidence type="ECO:0008006" key="4">
    <source>
        <dbReference type="Google" id="ProtNLM"/>
    </source>
</evidence>
<dbReference type="GO" id="GO:0007015">
    <property type="term" value="P:actin filament organization"/>
    <property type="evidence" value="ECO:0007669"/>
    <property type="project" value="InterPro"/>
</dbReference>
<evidence type="ECO:0000313" key="3">
    <source>
        <dbReference type="Proteomes" id="UP000242474"/>
    </source>
</evidence>
<feature type="compositionally biased region" description="Basic and acidic residues" evidence="1">
    <location>
        <begin position="686"/>
        <end position="697"/>
    </location>
</feature>
<gene>
    <name evidence="2" type="ORF">COEREDRAFT_7699</name>
</gene>
<proteinExistence type="predicted"/>
<feature type="compositionally biased region" description="Polar residues" evidence="1">
    <location>
        <begin position="282"/>
        <end position="291"/>
    </location>
</feature>
<evidence type="ECO:0000256" key="1">
    <source>
        <dbReference type="SAM" id="MobiDB-lite"/>
    </source>
</evidence>
<dbReference type="InterPro" id="IPR029982">
    <property type="entry name" value="Kptn"/>
</dbReference>
<dbReference type="GO" id="GO:0051015">
    <property type="term" value="F:actin filament binding"/>
    <property type="evidence" value="ECO:0007669"/>
    <property type="project" value="TreeGrafter"/>
</dbReference>